<dbReference type="HOGENOM" id="CLU_105009_1_0_6"/>
<gene>
    <name evidence="2" type="ORF">PTD2_01176</name>
</gene>
<comment type="caution">
    <text evidence="2">The sequence shown here is derived from an EMBL/GenBank/DDBJ whole genome shotgun (WGS) entry which is preliminary data.</text>
</comment>
<keyword evidence="3" id="KW-1185">Reference proteome</keyword>
<protein>
    <recommendedName>
        <fullName evidence="4">Lipoprotein</fullName>
    </recommendedName>
</protein>
<evidence type="ECO:0000256" key="1">
    <source>
        <dbReference type="SAM" id="SignalP"/>
    </source>
</evidence>
<feature type="signal peptide" evidence="1">
    <location>
        <begin position="1"/>
        <end position="21"/>
    </location>
</feature>
<sequence length="192" mass="20749">MSLLKIGKTLLGLSCAAYLSACSTLNSVALYQVSEAKLNSQVAGQLAQLSRNEQIMGLPVTLSVKQATFKIGPEGRDVLNVTVKAQAAVSVFGLSYPVTLNTALEASPEYRSQDHSVYLNSLQILNSSISAPGYKGNLKPIDQRFQSLLNDFLANNPVYRLNEANPTERLLMAVPLNLRIKSGAIELTPKLN</sequence>
<dbReference type="Gene3D" id="3.15.10.40">
    <property type="entry name" value="Uncharacterised protein PF07273, DUF1439"/>
    <property type="match status" value="1"/>
</dbReference>
<dbReference type="STRING" id="87626.PTD2_01176"/>
<dbReference type="Proteomes" id="UP000006201">
    <property type="component" value="Unassembled WGS sequence"/>
</dbReference>
<dbReference type="RefSeq" id="WP_009836439.1">
    <property type="nucleotide sequence ID" value="NZ_AAOH01000001.1"/>
</dbReference>
<dbReference type="InterPro" id="IPR010835">
    <property type="entry name" value="DUF1439"/>
</dbReference>
<dbReference type="EMBL" id="AAOH01000001">
    <property type="protein sequence ID" value="EAR30138.1"/>
    <property type="molecule type" value="Genomic_DNA"/>
</dbReference>
<evidence type="ECO:0008006" key="4">
    <source>
        <dbReference type="Google" id="ProtNLM"/>
    </source>
</evidence>
<dbReference type="Pfam" id="PF07273">
    <property type="entry name" value="DUF1439"/>
    <property type="match status" value="1"/>
</dbReference>
<evidence type="ECO:0000313" key="3">
    <source>
        <dbReference type="Proteomes" id="UP000006201"/>
    </source>
</evidence>
<reference evidence="2 3" key="1">
    <citation type="submission" date="2006-02" db="EMBL/GenBank/DDBJ databases">
        <authorList>
            <person name="Moran M.A."/>
            <person name="Kjelleberg S."/>
            <person name="Egan S."/>
            <person name="Saunders N."/>
            <person name="Thomas T."/>
            <person name="Ferriera S."/>
            <person name="Johnson J."/>
            <person name="Kravitz S."/>
            <person name="Halpern A."/>
            <person name="Remington K."/>
            <person name="Beeson K."/>
            <person name="Tran B."/>
            <person name="Rogers Y.-H."/>
            <person name="Friedman R."/>
            <person name="Venter J.C."/>
        </authorList>
    </citation>
    <scope>NUCLEOTIDE SEQUENCE [LARGE SCALE GENOMIC DNA]</scope>
    <source>
        <strain evidence="2 3">D2</strain>
    </source>
</reference>
<dbReference type="eggNOG" id="ENOG502ZACR">
    <property type="taxonomic scope" value="Bacteria"/>
</dbReference>
<feature type="chain" id="PRO_5002667058" description="Lipoprotein" evidence="1">
    <location>
        <begin position="22"/>
        <end position="192"/>
    </location>
</feature>
<evidence type="ECO:0000313" key="2">
    <source>
        <dbReference type="EMBL" id="EAR30138.1"/>
    </source>
</evidence>
<name>A4C3K6_9GAMM</name>
<keyword evidence="1" id="KW-0732">Signal</keyword>
<proteinExistence type="predicted"/>
<organism evidence="2 3">
    <name type="scientific">Pseudoalteromonas tunicata D2</name>
    <dbReference type="NCBI Taxonomy" id="87626"/>
    <lineage>
        <taxon>Bacteria</taxon>
        <taxon>Pseudomonadati</taxon>
        <taxon>Pseudomonadota</taxon>
        <taxon>Gammaproteobacteria</taxon>
        <taxon>Alteromonadales</taxon>
        <taxon>Pseudoalteromonadaceae</taxon>
        <taxon>Pseudoalteromonas</taxon>
    </lineage>
</organism>
<accession>A4C3K6</accession>
<dbReference type="AlphaFoldDB" id="A4C3K6"/>
<dbReference type="OrthoDB" id="6398264at2"/>